<dbReference type="RefSeq" id="XP_051862259.1">
    <property type="nucleotide sequence ID" value="XM_052006299.1"/>
</dbReference>
<dbReference type="Proteomes" id="UP000515160">
    <property type="component" value="Chromosome 4"/>
</dbReference>
<dbReference type="RefSeq" id="XP_034111849.1">
    <property type="nucleotide sequence ID" value="XM_034255958.2"/>
</dbReference>
<gene>
    <name evidence="3 4 5 6" type="primary">LOC117573078</name>
</gene>
<dbReference type="RefSeq" id="XP_034111852.1">
    <property type="nucleotide sequence ID" value="XM_034255961.2"/>
</dbReference>
<dbReference type="AlphaFoldDB" id="A0A6P8Z5B8"/>
<feature type="region of interest" description="Disordered" evidence="1">
    <location>
        <begin position="195"/>
        <end position="244"/>
    </location>
</feature>
<evidence type="ECO:0000313" key="6">
    <source>
        <dbReference type="RefSeq" id="XP_051862259.1"/>
    </source>
</evidence>
<dbReference type="GeneID" id="117573078"/>
<feature type="compositionally biased region" description="Polar residues" evidence="1">
    <location>
        <begin position="235"/>
        <end position="244"/>
    </location>
</feature>
<reference evidence="3 4" key="1">
    <citation type="submission" date="2025-04" db="UniProtKB">
        <authorList>
            <consortium name="RefSeq"/>
        </authorList>
    </citation>
    <scope>IDENTIFICATION</scope>
    <source>
        <strain evidence="3 4">15112-1751.03</strain>
        <tissue evidence="3 4">Whole Adult</tissue>
    </source>
</reference>
<keyword evidence="2" id="KW-1185">Reference proteome</keyword>
<evidence type="ECO:0000313" key="3">
    <source>
        <dbReference type="RefSeq" id="XP_034111849.1"/>
    </source>
</evidence>
<evidence type="ECO:0000313" key="2">
    <source>
        <dbReference type="Proteomes" id="UP000515160"/>
    </source>
</evidence>
<proteinExistence type="predicted"/>
<dbReference type="RefSeq" id="XP_034111851.1">
    <property type="nucleotide sequence ID" value="XM_034255960.2"/>
</dbReference>
<organism evidence="2 5">
    <name type="scientific">Drosophila albomicans</name>
    <name type="common">Fruit fly</name>
    <dbReference type="NCBI Taxonomy" id="7291"/>
    <lineage>
        <taxon>Eukaryota</taxon>
        <taxon>Metazoa</taxon>
        <taxon>Ecdysozoa</taxon>
        <taxon>Arthropoda</taxon>
        <taxon>Hexapoda</taxon>
        <taxon>Insecta</taxon>
        <taxon>Pterygota</taxon>
        <taxon>Neoptera</taxon>
        <taxon>Endopterygota</taxon>
        <taxon>Diptera</taxon>
        <taxon>Brachycera</taxon>
        <taxon>Muscomorpha</taxon>
        <taxon>Ephydroidea</taxon>
        <taxon>Drosophilidae</taxon>
        <taxon>Drosophila</taxon>
    </lineage>
</organism>
<dbReference type="OrthoDB" id="6376425at2759"/>
<evidence type="ECO:0000256" key="1">
    <source>
        <dbReference type="SAM" id="MobiDB-lite"/>
    </source>
</evidence>
<feature type="compositionally biased region" description="Polar residues" evidence="1">
    <location>
        <begin position="338"/>
        <end position="349"/>
    </location>
</feature>
<feature type="region of interest" description="Disordered" evidence="1">
    <location>
        <begin position="338"/>
        <end position="359"/>
    </location>
</feature>
<protein>
    <submittedName>
        <fullName evidence="3 4">Uncharacterized protein LOC117573078</fullName>
    </submittedName>
</protein>
<sequence length="512" mass="57173">MFISSNLKSNIHIYTLVILICQAYGNGSYLNGRNGDYGVQRNTQTNKLVNANGDGQRPNVNNGLVTNDGSARSSVGEVFVPKTFSLSSQEPSCEQLRAMWIFSKRQSRAAEITNEIPTYRDPFTYNIWDPIYSNSRRFGSLRTGSRDRARSPVFGRVVSREPTIPQHIGGGLEQRQRLIVDGSLFNPGQTRLYSSEARPITSASGVSQTSSALSSSSSSTRRASKNRYMGVPYNSGDNLSGSQNSAAVQGSFQKLKELIWTERAKELTQQRRAEELAARAAVLKEIANGQNMQGSYKTSFNNLADSLLMDENRSPDNSGNQYIHANRLSISSGQSFDVKNANNKNSGHRNSAGGRASTRRIGSNFGVATHATGPTHKEVSFLRKSSPANTIARSSIPVTDVDLSELLSDHAVMGIPMTYPIRQSHFRERNRSLFKQNTNGDDYFHRENRKLGSNREFEFLKAYLNENQLRPLKSIEYNIMKPNVQLYSAVENDQAIDRPHIKNNYIDSYYYN</sequence>
<name>A0A6P8Z5B8_DROAB</name>
<evidence type="ECO:0000313" key="5">
    <source>
        <dbReference type="RefSeq" id="XP_034111852.1"/>
    </source>
</evidence>
<evidence type="ECO:0000313" key="4">
    <source>
        <dbReference type="RefSeq" id="XP_034111851.1"/>
    </source>
</evidence>
<feature type="compositionally biased region" description="Low complexity" evidence="1">
    <location>
        <begin position="201"/>
        <end position="221"/>
    </location>
</feature>
<accession>A0A6P8Z5B8</accession>